<dbReference type="Pfam" id="PF01796">
    <property type="entry name" value="OB_ChsH2_C"/>
    <property type="match status" value="1"/>
</dbReference>
<accession>A0A1J0VRQ5</accession>
<name>A0A1J0VRQ5_9NOCA</name>
<sequence length="134" mass="14672">MGRELMSLLQLQRDTWSAPFFDAAARGELVILRCRDCHEWSAPQARRCTYCSSDRVAWAGAAGRGEIVSWTTPHLRDGESTKPAYVVAMVQLDEGPWIYAQGSAGLELCVGQMVTIEFASIDGGESLPVIAVPR</sequence>
<evidence type="ECO:0000313" key="4">
    <source>
        <dbReference type="Proteomes" id="UP000183810"/>
    </source>
</evidence>
<keyword evidence="4" id="KW-1185">Reference proteome</keyword>
<dbReference type="InterPro" id="IPR012340">
    <property type="entry name" value="NA-bd_OB-fold"/>
</dbReference>
<reference evidence="3" key="1">
    <citation type="submission" date="2016-11" db="EMBL/GenBank/DDBJ databases">
        <authorList>
            <person name="Jaros S."/>
            <person name="Januszkiewicz K."/>
            <person name="Wedrychowicz H."/>
        </authorList>
    </citation>
    <scope>NUCLEOTIDE SEQUENCE [LARGE SCALE GENOMIC DNA]</scope>
    <source>
        <strain evidence="3">Y48</strain>
    </source>
</reference>
<dbReference type="EMBL" id="CP018082">
    <property type="protein sequence ID" value="APE34716.1"/>
    <property type="molecule type" value="Genomic_DNA"/>
</dbReference>
<evidence type="ECO:0000259" key="2">
    <source>
        <dbReference type="Pfam" id="PF12172"/>
    </source>
</evidence>
<proteinExistence type="predicted"/>
<dbReference type="Proteomes" id="UP000183810">
    <property type="component" value="Chromosome"/>
</dbReference>
<evidence type="ECO:0008006" key="5">
    <source>
        <dbReference type="Google" id="ProtNLM"/>
    </source>
</evidence>
<dbReference type="OrthoDB" id="4542282at2"/>
<dbReference type="InterPro" id="IPR002878">
    <property type="entry name" value="ChsH2_C"/>
</dbReference>
<feature type="domain" description="ChsH2 rubredoxin-like zinc ribbon" evidence="2">
    <location>
        <begin position="21"/>
        <end position="56"/>
    </location>
</feature>
<dbReference type="KEGG" id="nsl:BOX37_12985"/>
<protein>
    <recommendedName>
        <fullName evidence="5">DUF35 domain-containing protein</fullName>
    </recommendedName>
</protein>
<dbReference type="SUPFAM" id="SSF50249">
    <property type="entry name" value="Nucleic acid-binding proteins"/>
    <property type="match status" value="1"/>
</dbReference>
<dbReference type="PANTHER" id="PTHR34075">
    <property type="entry name" value="BLR3430 PROTEIN"/>
    <property type="match status" value="1"/>
</dbReference>
<dbReference type="AlphaFoldDB" id="A0A1J0VRQ5"/>
<organism evidence="3 4">
    <name type="scientific">Nocardia mangyaensis</name>
    <dbReference type="NCBI Taxonomy" id="2213200"/>
    <lineage>
        <taxon>Bacteria</taxon>
        <taxon>Bacillati</taxon>
        <taxon>Actinomycetota</taxon>
        <taxon>Actinomycetes</taxon>
        <taxon>Mycobacteriales</taxon>
        <taxon>Nocardiaceae</taxon>
        <taxon>Nocardia</taxon>
    </lineage>
</organism>
<gene>
    <name evidence="3" type="ORF">BOX37_12985</name>
</gene>
<evidence type="ECO:0000259" key="1">
    <source>
        <dbReference type="Pfam" id="PF01796"/>
    </source>
</evidence>
<dbReference type="PANTHER" id="PTHR34075:SF5">
    <property type="entry name" value="BLR3430 PROTEIN"/>
    <property type="match status" value="1"/>
</dbReference>
<dbReference type="InterPro" id="IPR022002">
    <property type="entry name" value="ChsH2_Znr"/>
</dbReference>
<evidence type="ECO:0000313" key="3">
    <source>
        <dbReference type="EMBL" id="APE34716.1"/>
    </source>
</evidence>
<feature type="domain" description="ChsH2 C-terminal OB-fold" evidence="1">
    <location>
        <begin position="58"/>
        <end position="118"/>
    </location>
</feature>
<dbReference type="Pfam" id="PF12172">
    <property type="entry name" value="zf-ChsH2"/>
    <property type="match status" value="1"/>
</dbReference>
<dbReference type="InterPro" id="IPR052513">
    <property type="entry name" value="Thioester_dehydratase-like"/>
</dbReference>